<keyword evidence="2 5" id="KW-0378">Hydrolase</keyword>
<evidence type="ECO:0000313" key="7">
    <source>
        <dbReference type="EMBL" id="ONH25769.1"/>
    </source>
</evidence>
<reference evidence="8" key="1">
    <citation type="submission" date="2016-10" db="EMBL/GenBank/DDBJ databases">
        <title>Frankia sp. NRRL B-16386 Genome sequencing.</title>
        <authorList>
            <person name="Ghodhbane-Gtari F."/>
            <person name="Swanson E."/>
            <person name="Gueddou A."/>
            <person name="Hezbri K."/>
            <person name="Ktari K."/>
            <person name="Nouioui I."/>
            <person name="Morris K."/>
            <person name="Simpson S."/>
            <person name="Abebe-Akele F."/>
            <person name="Thomas K."/>
            <person name="Gtari M."/>
            <person name="Tisa L.S."/>
        </authorList>
    </citation>
    <scope>NUCLEOTIDE SEQUENCE [LARGE SCALE GENOMIC DNA]</scope>
    <source>
        <strain evidence="8">NRRL B-16386</strain>
    </source>
</reference>
<dbReference type="Pfam" id="PF13538">
    <property type="entry name" value="UvrD_C_2"/>
    <property type="match status" value="1"/>
</dbReference>
<evidence type="ECO:0000256" key="1">
    <source>
        <dbReference type="ARBA" id="ARBA00022741"/>
    </source>
</evidence>
<dbReference type="Proteomes" id="UP000188929">
    <property type="component" value="Unassembled WGS sequence"/>
</dbReference>
<dbReference type="GO" id="GO:0000725">
    <property type="term" value="P:recombinational repair"/>
    <property type="evidence" value="ECO:0007669"/>
    <property type="project" value="TreeGrafter"/>
</dbReference>
<dbReference type="PROSITE" id="PS51198">
    <property type="entry name" value="UVRD_HELICASE_ATP_BIND"/>
    <property type="match status" value="1"/>
</dbReference>
<evidence type="ECO:0000256" key="3">
    <source>
        <dbReference type="ARBA" id="ARBA00022806"/>
    </source>
</evidence>
<name>A0A1V2I6Q8_9ACTN</name>
<feature type="domain" description="UvrD-like helicase ATP-binding" evidence="6">
    <location>
        <begin position="184"/>
        <end position="623"/>
    </location>
</feature>
<keyword evidence="1 5" id="KW-0547">Nucleotide-binding</keyword>
<feature type="binding site" evidence="5">
    <location>
        <begin position="205"/>
        <end position="212"/>
    </location>
    <ligand>
        <name>ATP</name>
        <dbReference type="ChEBI" id="CHEBI:30616"/>
    </ligand>
</feature>
<accession>A0A1V2I6Q8</accession>
<evidence type="ECO:0000259" key="6">
    <source>
        <dbReference type="PROSITE" id="PS51198"/>
    </source>
</evidence>
<proteinExistence type="predicted"/>
<evidence type="ECO:0000313" key="8">
    <source>
        <dbReference type="Proteomes" id="UP000188929"/>
    </source>
</evidence>
<dbReference type="GO" id="GO:0043138">
    <property type="term" value="F:3'-5' DNA helicase activity"/>
    <property type="evidence" value="ECO:0007669"/>
    <property type="project" value="TreeGrafter"/>
</dbReference>
<dbReference type="STRING" id="1834516.BL253_26720"/>
<evidence type="ECO:0000256" key="5">
    <source>
        <dbReference type="PROSITE-ProRule" id="PRU00560"/>
    </source>
</evidence>
<dbReference type="PANTHER" id="PTHR11070:SF45">
    <property type="entry name" value="DNA 3'-5' HELICASE"/>
    <property type="match status" value="1"/>
</dbReference>
<organism evidence="7 8">
    <name type="scientific">Pseudofrankia asymbiotica</name>
    <dbReference type="NCBI Taxonomy" id="1834516"/>
    <lineage>
        <taxon>Bacteria</taxon>
        <taxon>Bacillati</taxon>
        <taxon>Actinomycetota</taxon>
        <taxon>Actinomycetes</taxon>
        <taxon>Frankiales</taxon>
        <taxon>Frankiaceae</taxon>
        <taxon>Pseudofrankia</taxon>
    </lineage>
</organism>
<keyword evidence="4 5" id="KW-0067">ATP-binding</keyword>
<dbReference type="GO" id="GO:0003677">
    <property type="term" value="F:DNA binding"/>
    <property type="evidence" value="ECO:0007669"/>
    <property type="project" value="InterPro"/>
</dbReference>
<dbReference type="InterPro" id="IPR000212">
    <property type="entry name" value="DNA_helicase_UvrD/REP"/>
</dbReference>
<dbReference type="GO" id="GO:0005524">
    <property type="term" value="F:ATP binding"/>
    <property type="evidence" value="ECO:0007669"/>
    <property type="project" value="UniProtKB-UniRule"/>
</dbReference>
<dbReference type="EMBL" id="MOMC01000057">
    <property type="protein sequence ID" value="ONH25769.1"/>
    <property type="molecule type" value="Genomic_DNA"/>
</dbReference>
<gene>
    <name evidence="7" type="ORF">BL253_26720</name>
</gene>
<sequence>MSNEEVGREQEYVSMLYERLDDFRDQASSRLAEALRERPGGRPQAHTERQATAAMYTRQLARFDAAEDGLCFGRLDFHDGETRYVGRLGIFEESDDYAPLLIDWRAPAARPFYLATAASPEGVRRRRHIRTSRRQVFQVDDEVLDLDASAADGHSGHETLTGEARLLAALSAGRTGRMGDIVETIQAEQDRIIRGEHSGVLVVQGGPGTGKTAVALHRAAYLLYTYREQLTKRGVLVIGPNTTFLRYISHVLPALGETSVVLSTVGDLFPGVRAERTEPREAAHIKGSARMVALIEAAVRDRQQVPDEALEIPFEDDVLLLDPATCEAARDRARATRRPHNQARPVFVREVIEALAQQYADRLGADPYAEDPLGENDAPGAGTNLLGDEIIDDIRRELRQDDGVLVALDDLWPVLTPQWLLSDLFADEDLLASAAGAAGFTDGERLLLHRADPHGGRAADGMWTAADAPLLDEAAELLGEDETEALAAAERRRRQRIAYAQGVVDILTRDMDDDPDILMVSDLLDAERLAERHEDDDDRSTAQRAAADRTWAYGHVIVDEAQELSDMAWRMVMRRCPSRSMTLVGDVAQTGDLAGASSWRRVLGPHLGDRWRLERLTVNYRTPVEIMSVAAGVLGAIDPELELPRSVRETGASPWSLAVEPDALAVELAAVAAREVADLRAALGDGPDGGRMAVLVPADLLDDLSRDLEAVLPVATTVGEDPDLESPVAVLTVRQSKGLEFDTVLVVDPDRIIAESPRGLNDLYVALTRATRSLGVLHTNALPPALRHLEPRPAIPELALP</sequence>
<evidence type="ECO:0000256" key="4">
    <source>
        <dbReference type="ARBA" id="ARBA00022840"/>
    </source>
</evidence>
<dbReference type="AlphaFoldDB" id="A0A1V2I6Q8"/>
<dbReference type="Gene3D" id="3.40.50.300">
    <property type="entry name" value="P-loop containing nucleotide triphosphate hydrolases"/>
    <property type="match status" value="3"/>
</dbReference>
<dbReference type="GO" id="GO:0005829">
    <property type="term" value="C:cytosol"/>
    <property type="evidence" value="ECO:0007669"/>
    <property type="project" value="TreeGrafter"/>
</dbReference>
<dbReference type="SUPFAM" id="SSF52540">
    <property type="entry name" value="P-loop containing nucleoside triphosphate hydrolases"/>
    <property type="match status" value="1"/>
</dbReference>
<protein>
    <submittedName>
        <fullName evidence="7">Helicase</fullName>
    </submittedName>
</protein>
<dbReference type="InterPro" id="IPR027785">
    <property type="entry name" value="UvrD-like_helicase_C"/>
</dbReference>
<dbReference type="InterPro" id="IPR027417">
    <property type="entry name" value="P-loop_NTPase"/>
</dbReference>
<keyword evidence="8" id="KW-1185">Reference proteome</keyword>
<evidence type="ECO:0000256" key="2">
    <source>
        <dbReference type="ARBA" id="ARBA00022801"/>
    </source>
</evidence>
<comment type="caution">
    <text evidence="7">The sequence shown here is derived from an EMBL/GenBank/DDBJ whole genome shotgun (WGS) entry which is preliminary data.</text>
</comment>
<dbReference type="GO" id="GO:0016787">
    <property type="term" value="F:hydrolase activity"/>
    <property type="evidence" value="ECO:0007669"/>
    <property type="project" value="UniProtKB-UniRule"/>
</dbReference>
<dbReference type="InterPro" id="IPR014016">
    <property type="entry name" value="UvrD-like_ATP-bd"/>
</dbReference>
<dbReference type="PANTHER" id="PTHR11070">
    <property type="entry name" value="UVRD / RECB / PCRA DNA HELICASE FAMILY MEMBER"/>
    <property type="match status" value="1"/>
</dbReference>
<keyword evidence="3 5" id="KW-0347">Helicase</keyword>